<dbReference type="Proteomes" id="UP000001740">
    <property type="component" value="Chromosome"/>
</dbReference>
<dbReference type="EMBL" id="CP000967">
    <property type="protein sequence ID" value="ACD59760.1"/>
    <property type="molecule type" value="Genomic_DNA"/>
</dbReference>
<gene>
    <name evidence="1" type="ordered locus">PXO_01633</name>
</gene>
<dbReference type="HOGENOM" id="CLU_215503_0_0_6"/>
<name>A0A0K0GLE3_XANOP</name>
<organism evidence="1 2">
    <name type="scientific">Xanthomonas oryzae pv. oryzae (strain PXO99A)</name>
    <dbReference type="NCBI Taxonomy" id="360094"/>
    <lineage>
        <taxon>Bacteria</taxon>
        <taxon>Pseudomonadati</taxon>
        <taxon>Pseudomonadota</taxon>
        <taxon>Gammaproteobacteria</taxon>
        <taxon>Lysobacterales</taxon>
        <taxon>Lysobacteraceae</taxon>
        <taxon>Xanthomonas</taxon>
    </lineage>
</organism>
<accession>A0A0K0GLE3</accession>
<sequence>MALLTRGDGATFFQPRPHGGLALGGFRDTLGGAAAEGQG</sequence>
<dbReference type="AlphaFoldDB" id="A0A0K0GLE3"/>
<proteinExistence type="predicted"/>
<reference evidence="1 2" key="1">
    <citation type="journal article" date="2008" name="BMC Genomics">
        <title>Genome sequence and rapid evolution of the rice pathogen Xanthomonas oryzae pv. oryzae PXO99A.</title>
        <authorList>
            <person name="Salzberg S.L."/>
            <person name="Sommer D.D."/>
            <person name="Schatz M.C."/>
            <person name="Phillippy A.M."/>
            <person name="Rabinowicz P.D."/>
            <person name="Tsuge S."/>
            <person name="Furutani A."/>
            <person name="Ochiai H."/>
            <person name="Delcher A.L."/>
            <person name="Kelley D."/>
            <person name="Madupu R."/>
            <person name="Puiu D."/>
            <person name="Radune D."/>
            <person name="Shumway M."/>
            <person name="Trapnell C."/>
            <person name="Aparna G."/>
            <person name="Jha G."/>
            <person name="Pandey A."/>
            <person name="Patil P.B."/>
            <person name="Ishihara H."/>
            <person name="Meyer D.F."/>
            <person name="Szurek B."/>
            <person name="Verdier V."/>
            <person name="Koebnik R."/>
            <person name="Dow J.M."/>
            <person name="Ryan R.P."/>
            <person name="Hirata H."/>
            <person name="Tsuyumu S."/>
            <person name="Won Lee S."/>
            <person name="Seo Y.S."/>
            <person name="Sriariyanum M."/>
            <person name="Ronald P.C."/>
            <person name="Sonti R.V."/>
            <person name="Van Sluys M.A."/>
            <person name="Leach J.E."/>
            <person name="White F.F."/>
            <person name="Bogdanove A.J."/>
        </authorList>
    </citation>
    <scope>NUCLEOTIDE SEQUENCE [LARGE SCALE GENOMIC DNA]</scope>
    <source>
        <strain evidence="1 2">PXO99A</strain>
    </source>
</reference>
<dbReference type="KEGG" id="xop:PXO_01633"/>
<evidence type="ECO:0000313" key="1">
    <source>
        <dbReference type="EMBL" id="ACD59760.1"/>
    </source>
</evidence>
<protein>
    <submittedName>
        <fullName evidence="1">Uncharacterized protein</fullName>
    </submittedName>
</protein>
<evidence type="ECO:0000313" key="2">
    <source>
        <dbReference type="Proteomes" id="UP000001740"/>
    </source>
</evidence>